<evidence type="ECO:0000256" key="1">
    <source>
        <dbReference type="ARBA" id="ARBA00004141"/>
    </source>
</evidence>
<feature type="transmembrane region" description="Helical" evidence="5">
    <location>
        <begin position="83"/>
        <end position="99"/>
    </location>
</feature>
<reference evidence="7 8" key="2">
    <citation type="journal article" date="2012" name="J. Bacteriol.">
        <title>Complete genome sequences of Desulfosporosinus orientis DSM765T, Desulfosporosinus youngiae DSM17734T, Desulfosporosinus meridiei DSM13257T, and Desulfosporosinus acidiphilus DSM22704T.</title>
        <authorList>
            <person name="Pester M."/>
            <person name="Brambilla E."/>
            <person name="Alazard D."/>
            <person name="Rattei T."/>
            <person name="Weinmaier T."/>
            <person name="Han J."/>
            <person name="Lucas S."/>
            <person name="Lapidus A."/>
            <person name="Cheng J.F."/>
            <person name="Goodwin L."/>
            <person name="Pitluck S."/>
            <person name="Peters L."/>
            <person name="Ovchinnikova G."/>
            <person name="Teshima H."/>
            <person name="Detter J.C."/>
            <person name="Han C.S."/>
            <person name="Tapia R."/>
            <person name="Land M.L."/>
            <person name="Hauser L."/>
            <person name="Kyrpides N.C."/>
            <person name="Ivanova N.N."/>
            <person name="Pagani I."/>
            <person name="Huntmann M."/>
            <person name="Wei C.L."/>
            <person name="Davenport K.W."/>
            <person name="Daligault H."/>
            <person name="Chain P.S."/>
            <person name="Chen A."/>
            <person name="Mavromatis K."/>
            <person name="Markowitz V."/>
            <person name="Szeto E."/>
            <person name="Mikhailova N."/>
            <person name="Pati A."/>
            <person name="Wagner M."/>
            <person name="Woyke T."/>
            <person name="Ollivier B."/>
            <person name="Klenk H.P."/>
            <person name="Spring S."/>
            <person name="Loy A."/>
        </authorList>
    </citation>
    <scope>NUCLEOTIDE SEQUENCE [LARGE SCALE GENOMIC DNA]</scope>
    <source>
        <strain evidence="8">ATCC 19365 / DSM 765 / NCIMB 8382 / VKM B-1628</strain>
    </source>
</reference>
<feature type="transmembrane region" description="Helical" evidence="5">
    <location>
        <begin position="180"/>
        <end position="199"/>
    </location>
</feature>
<evidence type="ECO:0000256" key="5">
    <source>
        <dbReference type="SAM" id="Phobius"/>
    </source>
</evidence>
<dbReference type="GO" id="GO:0016020">
    <property type="term" value="C:membrane"/>
    <property type="evidence" value="ECO:0007669"/>
    <property type="project" value="UniProtKB-SubCell"/>
</dbReference>
<evidence type="ECO:0000256" key="3">
    <source>
        <dbReference type="ARBA" id="ARBA00022989"/>
    </source>
</evidence>
<dbReference type="Pfam" id="PF04932">
    <property type="entry name" value="Wzy_C"/>
    <property type="match status" value="1"/>
</dbReference>
<dbReference type="EMBL" id="CP003108">
    <property type="protein sequence ID" value="AET70525.1"/>
    <property type="molecule type" value="Genomic_DNA"/>
</dbReference>
<dbReference type="PANTHER" id="PTHR37422">
    <property type="entry name" value="TEICHURONIC ACID BIOSYNTHESIS PROTEIN TUAE"/>
    <property type="match status" value="1"/>
</dbReference>
<name>G7WJT8_DESOD</name>
<keyword evidence="4 5" id="KW-0472">Membrane</keyword>
<dbReference type="STRING" id="768706.Desor_5136"/>
<protein>
    <submittedName>
        <fullName evidence="7">O-Antigen ligase</fullName>
    </submittedName>
</protein>
<dbReference type="HOGENOM" id="CLU_635738_0_0_9"/>
<comment type="subcellular location">
    <subcellularLocation>
        <location evidence="1">Membrane</location>
        <topology evidence="1">Multi-pass membrane protein</topology>
    </subcellularLocation>
</comment>
<evidence type="ECO:0000259" key="6">
    <source>
        <dbReference type="Pfam" id="PF04932"/>
    </source>
</evidence>
<feature type="transmembrane region" description="Helical" evidence="5">
    <location>
        <begin position="341"/>
        <end position="364"/>
    </location>
</feature>
<sequence>MELQLEPKQNVTAVKFTLSKQMLANICFMMFFASDMISFCTTRLFRLYGWEDYAWILASIIIYFPLLLMPLASGERRSMRDFLMLWATALLAFGITIMVHPEYEAWFHHPLYGVFNYIFRPDRALYAYLMVRMVNDPKEILKNLKFVSYILAVYGLYKFANAMQAGSWLALTANGYEELSYSMSFGYDMMLPSMVFMYYALKDKEILPGVLSVMCLLMILVSGSRAPLLWIIVFFTVMLISGFLTSKVKFIWGLTVPGFLLIYLKLEDLINFLAIFLQSHGISGRSINMLLAGSISDDNGRAAIYEIAIEMIRNMGFFGYGLYGDRYVIGNYYFWGYPHNIFLEILLTFGVLGGGLLIFFLLYHSVRILIKCQDDDWLDLFLIFLACSLKLLLSDSYWYVPEFWAAIAVVYSWNRQQKTSDNERMKQINVG</sequence>
<dbReference type="InterPro" id="IPR051533">
    <property type="entry name" value="WaaL-like"/>
</dbReference>
<dbReference type="KEGG" id="dor:Desor_5136"/>
<gene>
    <name evidence="7" type="ordered locus">Desor_5136</name>
</gene>
<evidence type="ECO:0000313" key="8">
    <source>
        <dbReference type="Proteomes" id="UP000006346"/>
    </source>
</evidence>
<proteinExistence type="predicted"/>
<reference evidence="8" key="1">
    <citation type="submission" date="2011-11" db="EMBL/GenBank/DDBJ databases">
        <title>Complete sequence of Desulfosporosinus orientis DSM 765.</title>
        <authorList>
            <person name="Lucas S."/>
            <person name="Han J."/>
            <person name="Lapidus A."/>
            <person name="Cheng J.-F."/>
            <person name="Goodwin L."/>
            <person name="Pitluck S."/>
            <person name="Peters L."/>
            <person name="Ovchinnikova G."/>
            <person name="Teshima H."/>
            <person name="Detter J.C."/>
            <person name="Han C."/>
            <person name="Tapia R."/>
            <person name="Land M."/>
            <person name="Hauser L."/>
            <person name="Kyrpides N."/>
            <person name="Ivanova N."/>
            <person name="Pagani I."/>
            <person name="Pester M."/>
            <person name="Spring S."/>
            <person name="Ollivier B."/>
            <person name="Rattei T."/>
            <person name="Klenk H.-P."/>
            <person name="Wagner M."/>
            <person name="Loy A."/>
            <person name="Woyke T."/>
        </authorList>
    </citation>
    <scope>NUCLEOTIDE SEQUENCE [LARGE SCALE GENOMIC DNA]</scope>
    <source>
        <strain evidence="8">ATCC 19365 / DSM 765 / NCIMB 8382 / VKM B-1628</strain>
    </source>
</reference>
<organism evidence="7 8">
    <name type="scientific">Desulfosporosinus orientis (strain ATCC 19365 / DSM 765 / NCIMB 8382 / VKM B-1628 / Singapore I)</name>
    <name type="common">Desulfotomaculum orientis</name>
    <dbReference type="NCBI Taxonomy" id="768706"/>
    <lineage>
        <taxon>Bacteria</taxon>
        <taxon>Bacillati</taxon>
        <taxon>Bacillota</taxon>
        <taxon>Clostridia</taxon>
        <taxon>Eubacteriales</taxon>
        <taxon>Desulfitobacteriaceae</taxon>
        <taxon>Desulfosporosinus</taxon>
    </lineage>
</organism>
<dbReference type="AlphaFoldDB" id="G7WJT8"/>
<dbReference type="Proteomes" id="UP000006346">
    <property type="component" value="Chromosome"/>
</dbReference>
<dbReference type="PATRIC" id="fig|768706.3.peg.5231"/>
<feature type="domain" description="O-antigen ligase-related" evidence="6">
    <location>
        <begin position="211"/>
        <end position="357"/>
    </location>
</feature>
<evidence type="ECO:0000256" key="2">
    <source>
        <dbReference type="ARBA" id="ARBA00022692"/>
    </source>
</evidence>
<dbReference type="eggNOG" id="COG3307">
    <property type="taxonomic scope" value="Bacteria"/>
</dbReference>
<accession>G7WJT8</accession>
<dbReference type="RefSeq" id="WP_014187329.1">
    <property type="nucleotide sequence ID" value="NC_016584.1"/>
</dbReference>
<dbReference type="OrthoDB" id="1791168at2"/>
<keyword evidence="2 5" id="KW-0812">Transmembrane</keyword>
<evidence type="ECO:0000256" key="4">
    <source>
        <dbReference type="ARBA" id="ARBA00023136"/>
    </source>
</evidence>
<feature type="transmembrane region" description="Helical" evidence="5">
    <location>
        <begin position="23"/>
        <end position="47"/>
    </location>
</feature>
<dbReference type="PANTHER" id="PTHR37422:SF17">
    <property type="entry name" value="O-ANTIGEN LIGASE"/>
    <property type="match status" value="1"/>
</dbReference>
<dbReference type="InterPro" id="IPR007016">
    <property type="entry name" value="O-antigen_ligase-rel_domated"/>
</dbReference>
<dbReference type="GO" id="GO:0016874">
    <property type="term" value="F:ligase activity"/>
    <property type="evidence" value="ECO:0007669"/>
    <property type="project" value="UniProtKB-KW"/>
</dbReference>
<keyword evidence="8" id="KW-1185">Reference proteome</keyword>
<keyword evidence="7" id="KW-0436">Ligase</keyword>
<feature type="transmembrane region" description="Helical" evidence="5">
    <location>
        <begin position="228"/>
        <end position="245"/>
    </location>
</feature>
<feature type="transmembrane region" description="Helical" evidence="5">
    <location>
        <begin position="206"/>
        <end position="222"/>
    </location>
</feature>
<evidence type="ECO:0000313" key="7">
    <source>
        <dbReference type="EMBL" id="AET70525.1"/>
    </source>
</evidence>
<feature type="transmembrane region" description="Helical" evidence="5">
    <location>
        <begin position="53"/>
        <end position="71"/>
    </location>
</feature>
<keyword evidence="3 5" id="KW-1133">Transmembrane helix</keyword>